<reference evidence="1" key="1">
    <citation type="journal article" date="2023" name="Mol. Ecol. Resour.">
        <title>Chromosome-level genome assembly of a triploid poplar Populus alba 'Berolinensis'.</title>
        <authorList>
            <person name="Chen S."/>
            <person name="Yu Y."/>
            <person name="Wang X."/>
            <person name="Wang S."/>
            <person name="Zhang T."/>
            <person name="Zhou Y."/>
            <person name="He R."/>
            <person name="Meng N."/>
            <person name="Wang Y."/>
            <person name="Liu W."/>
            <person name="Liu Z."/>
            <person name="Liu J."/>
            <person name="Guo Q."/>
            <person name="Huang H."/>
            <person name="Sederoff R.R."/>
            <person name="Wang G."/>
            <person name="Qu G."/>
            <person name="Chen S."/>
        </authorList>
    </citation>
    <scope>NUCLEOTIDE SEQUENCE</scope>
    <source>
        <strain evidence="1">SC-2020</strain>
    </source>
</reference>
<protein>
    <submittedName>
        <fullName evidence="1">Uncharacterized protein</fullName>
    </submittedName>
</protein>
<sequence>MFVISVSIQKPSVSHQMERANMERLNIQSRSGR</sequence>
<organism evidence="1 2">
    <name type="scientific">Populus alba x Populus x berolinensis</name>
    <dbReference type="NCBI Taxonomy" id="444605"/>
    <lineage>
        <taxon>Eukaryota</taxon>
        <taxon>Viridiplantae</taxon>
        <taxon>Streptophyta</taxon>
        <taxon>Embryophyta</taxon>
        <taxon>Tracheophyta</taxon>
        <taxon>Spermatophyta</taxon>
        <taxon>Magnoliopsida</taxon>
        <taxon>eudicotyledons</taxon>
        <taxon>Gunneridae</taxon>
        <taxon>Pentapetalae</taxon>
        <taxon>rosids</taxon>
        <taxon>fabids</taxon>
        <taxon>Malpighiales</taxon>
        <taxon>Salicaceae</taxon>
        <taxon>Saliceae</taxon>
        <taxon>Populus</taxon>
    </lineage>
</organism>
<comment type="caution">
    <text evidence="1">The sequence shown here is derived from an EMBL/GenBank/DDBJ whole genome shotgun (WGS) entry which is preliminary data.</text>
</comment>
<dbReference type="AlphaFoldDB" id="A0AAD6QQR9"/>
<accession>A0AAD6QQR9</accession>
<keyword evidence="2" id="KW-1185">Reference proteome</keyword>
<evidence type="ECO:0000313" key="2">
    <source>
        <dbReference type="Proteomes" id="UP001164929"/>
    </source>
</evidence>
<dbReference type="EMBL" id="JAQIZT010000006">
    <property type="protein sequence ID" value="KAJ6994749.1"/>
    <property type="molecule type" value="Genomic_DNA"/>
</dbReference>
<proteinExistence type="predicted"/>
<gene>
    <name evidence="1" type="ORF">NC653_017526</name>
</gene>
<dbReference type="Proteomes" id="UP001164929">
    <property type="component" value="Chromosome 6"/>
</dbReference>
<evidence type="ECO:0000313" key="1">
    <source>
        <dbReference type="EMBL" id="KAJ6994749.1"/>
    </source>
</evidence>
<name>A0AAD6QQR9_9ROSI</name>